<evidence type="ECO:0000313" key="2">
    <source>
        <dbReference type="EMBL" id="KAL0476663.1"/>
    </source>
</evidence>
<name>A0AAW2YI72_9EUKA</name>
<reference evidence="2 3" key="1">
    <citation type="submission" date="2024-03" db="EMBL/GenBank/DDBJ databases">
        <title>The Acrasis kona genome and developmental transcriptomes reveal deep origins of eukaryotic multicellular pathways.</title>
        <authorList>
            <person name="Sheikh S."/>
            <person name="Fu C.-J."/>
            <person name="Brown M.W."/>
            <person name="Baldauf S.L."/>
        </authorList>
    </citation>
    <scope>NUCLEOTIDE SEQUENCE [LARGE SCALE GENOMIC DNA]</scope>
    <source>
        <strain evidence="2 3">ATCC MYA-3509</strain>
    </source>
</reference>
<accession>A0AAW2YI72</accession>
<evidence type="ECO:0000313" key="3">
    <source>
        <dbReference type="Proteomes" id="UP001431209"/>
    </source>
</evidence>
<proteinExistence type="predicted"/>
<gene>
    <name evidence="2" type="ORF">AKO1_006213</name>
</gene>
<feature type="transmembrane region" description="Helical" evidence="1">
    <location>
        <begin position="453"/>
        <end position="476"/>
    </location>
</feature>
<protein>
    <recommendedName>
        <fullName evidence="4">Prominin-like protein</fullName>
    </recommendedName>
</protein>
<keyword evidence="1" id="KW-0812">Transmembrane</keyword>
<keyword evidence="1" id="KW-0472">Membrane</keyword>
<sequence>MQNSTSHIEEITYASQNQTSELSTKINQADYLLNGYPKAAVDSFEYTIDFFNATVYDLLELEENIRYYLNTSRFHDKVNYAFVAVGVLFVVTLAAVMVCYFVFAIIGTTRVRSVSAMKCSALCSMFSVLWFCLAAAVLVGLTMINISYCKNGRNEMLNPDLLSRDFVISHSNYSKMLNLTYGILKCTEGQSLVDVALRLYPDRNVSFLDPRFNNYTYTALNDINDVVVVTGNVSGVGQDLVDRTNKFYALLQNIQNTFNSDLDDFVKKAVLTPLNNDNLYEIDNSIVFSKFDSLIVDINNVTLPKLDLYYVRDNVSLFNNDVYLNNTRLTPDEINILSGLDSAIRPTTQVYDNVLVLRTQIFDWLTTKARSQTYLNNFQFPILTSSFNRVSEGIKSLVQTTESIRYNLNNVDMVTFQERLFAVTNHTNQFIQETQCHDIGDGARKFESNVCSVVLPSLIVTCVAAFLIAFLLFVVFPLSLVTGKKYASDYSSENVSLLEERSNQIYGDRY</sequence>
<keyword evidence="1" id="KW-1133">Transmembrane helix</keyword>
<keyword evidence="3" id="KW-1185">Reference proteome</keyword>
<dbReference type="Proteomes" id="UP001431209">
    <property type="component" value="Unassembled WGS sequence"/>
</dbReference>
<comment type="caution">
    <text evidence="2">The sequence shown here is derived from an EMBL/GenBank/DDBJ whole genome shotgun (WGS) entry which is preliminary data.</text>
</comment>
<evidence type="ECO:0000256" key="1">
    <source>
        <dbReference type="SAM" id="Phobius"/>
    </source>
</evidence>
<evidence type="ECO:0008006" key="4">
    <source>
        <dbReference type="Google" id="ProtNLM"/>
    </source>
</evidence>
<dbReference type="EMBL" id="JAOPGA020000078">
    <property type="protein sequence ID" value="KAL0476663.1"/>
    <property type="molecule type" value="Genomic_DNA"/>
</dbReference>
<organism evidence="2 3">
    <name type="scientific">Acrasis kona</name>
    <dbReference type="NCBI Taxonomy" id="1008807"/>
    <lineage>
        <taxon>Eukaryota</taxon>
        <taxon>Discoba</taxon>
        <taxon>Heterolobosea</taxon>
        <taxon>Tetramitia</taxon>
        <taxon>Eutetramitia</taxon>
        <taxon>Acrasidae</taxon>
        <taxon>Acrasis</taxon>
    </lineage>
</organism>
<feature type="transmembrane region" description="Helical" evidence="1">
    <location>
        <begin position="80"/>
        <end position="107"/>
    </location>
</feature>
<dbReference type="AlphaFoldDB" id="A0AAW2YI72"/>
<feature type="transmembrane region" description="Helical" evidence="1">
    <location>
        <begin position="119"/>
        <end position="144"/>
    </location>
</feature>